<dbReference type="EMBL" id="CAJOBI010122135">
    <property type="protein sequence ID" value="CAF4683573.1"/>
    <property type="molecule type" value="Genomic_DNA"/>
</dbReference>
<evidence type="ECO:0000313" key="3">
    <source>
        <dbReference type="EMBL" id="CAF4683573.1"/>
    </source>
</evidence>
<dbReference type="EMBL" id="CAJOBI010079646">
    <property type="protein sequence ID" value="CAF4492775.1"/>
    <property type="molecule type" value="Genomic_DNA"/>
</dbReference>
<name>A0A8S2XDX2_9BILA</name>
<evidence type="ECO:0000313" key="2">
    <source>
        <dbReference type="EMBL" id="CAF4492775.1"/>
    </source>
</evidence>
<dbReference type="Gene3D" id="2.60.40.10">
    <property type="entry name" value="Immunoglobulins"/>
    <property type="match status" value="1"/>
</dbReference>
<dbReference type="InterPro" id="IPR013783">
    <property type="entry name" value="Ig-like_fold"/>
</dbReference>
<sequence>QGYIIERQTEKRWIRAVPTLVEGTTIQLVDLIEGSIYDYRVAAVNEEGQGAYSRPSESVTIK</sequence>
<feature type="domain" description="Fibronectin type-III" evidence="1">
    <location>
        <begin position="1"/>
        <end position="62"/>
    </location>
</feature>
<gene>
    <name evidence="2" type="ORF">SMN809_LOCUS34550</name>
    <name evidence="3" type="ORF">SMN809_LOCUS42382</name>
</gene>
<feature type="non-terminal residue" evidence="2">
    <location>
        <position position="62"/>
    </location>
</feature>
<dbReference type="Pfam" id="PF00041">
    <property type="entry name" value="fn3"/>
    <property type="match status" value="1"/>
</dbReference>
<organism evidence="2 4">
    <name type="scientific">Rotaria magnacalcarata</name>
    <dbReference type="NCBI Taxonomy" id="392030"/>
    <lineage>
        <taxon>Eukaryota</taxon>
        <taxon>Metazoa</taxon>
        <taxon>Spiralia</taxon>
        <taxon>Gnathifera</taxon>
        <taxon>Rotifera</taxon>
        <taxon>Eurotatoria</taxon>
        <taxon>Bdelloidea</taxon>
        <taxon>Philodinida</taxon>
        <taxon>Philodinidae</taxon>
        <taxon>Rotaria</taxon>
    </lineage>
</organism>
<accession>A0A8S2XDX2</accession>
<dbReference type="CDD" id="cd00063">
    <property type="entry name" value="FN3"/>
    <property type="match status" value="1"/>
</dbReference>
<evidence type="ECO:0000259" key="1">
    <source>
        <dbReference type="PROSITE" id="PS50853"/>
    </source>
</evidence>
<reference evidence="2" key="1">
    <citation type="submission" date="2021-02" db="EMBL/GenBank/DDBJ databases">
        <authorList>
            <person name="Nowell W R."/>
        </authorList>
    </citation>
    <scope>NUCLEOTIDE SEQUENCE</scope>
</reference>
<dbReference type="InterPro" id="IPR003961">
    <property type="entry name" value="FN3_dom"/>
</dbReference>
<dbReference type="AlphaFoldDB" id="A0A8S2XDX2"/>
<dbReference type="Proteomes" id="UP000676336">
    <property type="component" value="Unassembled WGS sequence"/>
</dbReference>
<proteinExistence type="predicted"/>
<evidence type="ECO:0000313" key="4">
    <source>
        <dbReference type="Proteomes" id="UP000676336"/>
    </source>
</evidence>
<protein>
    <recommendedName>
        <fullName evidence="1">Fibronectin type-III domain-containing protein</fullName>
    </recommendedName>
</protein>
<dbReference type="InterPro" id="IPR036116">
    <property type="entry name" value="FN3_sf"/>
</dbReference>
<feature type="non-terminal residue" evidence="2">
    <location>
        <position position="1"/>
    </location>
</feature>
<dbReference type="PROSITE" id="PS50853">
    <property type="entry name" value="FN3"/>
    <property type="match status" value="1"/>
</dbReference>
<dbReference type="SUPFAM" id="SSF49265">
    <property type="entry name" value="Fibronectin type III"/>
    <property type="match status" value="1"/>
</dbReference>
<comment type="caution">
    <text evidence="2">The sequence shown here is derived from an EMBL/GenBank/DDBJ whole genome shotgun (WGS) entry which is preliminary data.</text>
</comment>